<feature type="region of interest" description="Disordered" evidence="1">
    <location>
        <begin position="169"/>
        <end position="190"/>
    </location>
</feature>
<feature type="compositionally biased region" description="Acidic residues" evidence="1">
    <location>
        <begin position="413"/>
        <end position="427"/>
    </location>
</feature>
<evidence type="ECO:0000313" key="3">
    <source>
        <dbReference type="Proteomes" id="UP001140510"/>
    </source>
</evidence>
<name>A0A9W9D590_9PLEO</name>
<evidence type="ECO:0000256" key="1">
    <source>
        <dbReference type="SAM" id="MobiDB-lite"/>
    </source>
</evidence>
<dbReference type="Proteomes" id="UP001140510">
    <property type="component" value="Unassembled WGS sequence"/>
</dbReference>
<reference evidence="2" key="1">
    <citation type="submission" date="2022-10" db="EMBL/GenBank/DDBJ databases">
        <title>Tapping the CABI collections for fungal endophytes: first genome assemblies for Collariella, Neodidymelliopsis, Ascochyta clinopodiicola, Didymella pomorum, Didymosphaeria variabile, Neocosmospora piperis and Neocucurbitaria cava.</title>
        <authorList>
            <person name="Hill R."/>
        </authorList>
    </citation>
    <scope>NUCLEOTIDE SEQUENCE</scope>
    <source>
        <strain evidence="2">IMI 355091</strain>
    </source>
</reference>
<proteinExistence type="predicted"/>
<dbReference type="EMBL" id="JAPEVA010000059">
    <property type="protein sequence ID" value="KAJ4402693.1"/>
    <property type="molecule type" value="Genomic_DNA"/>
</dbReference>
<gene>
    <name evidence="2" type="ORF">N0V91_007068</name>
</gene>
<feature type="compositionally biased region" description="Basic and acidic residues" evidence="1">
    <location>
        <begin position="180"/>
        <end position="190"/>
    </location>
</feature>
<sequence>MSWKLQMKAWRFPGSRYGGGTFLCLVVSRTTASQTVTAGSDSLFLSSKPLSVLTCTKGEENEKKKGGKKCKALGCGCGWMGLPFICDIHIKIGIDIVFPNLFPEGLFGNVNPCYWFGCPPPGPGPGPGPGGVAGNQCGVLGCNGYCYVPEGCDPCPPYICPPDYPSPRPGPDPTPVKSRQPPEKCEEKDKTTVTERVVTCHENLSLAPTTVSSVYYTQSTTLTSPCLTVDFTLTGCGLLGTFTTTTLQSTMTGNTKSFAPPPSLITGPITSAPTATPGEPEECEEKDKTTITNKIVSCFESLKLVPTNIVSLNSTRTETLTTSCSTHEETSTLCQGVEVTTTTTTTSYTRTSSEVPACSKAPLDLNNDEGDNAQHPRDGPTCNRAPLSLDDDEGDNSLADSGGPQCTRAPLSLDDDEGNNEMPEDQDSWNSTMSMTPTPVAPPSTLSESTTALWGTGIPTGTPCRACDKHFNDCVSWRCRGDGSDAAQCAKFCLASVCYDSTSPGICKSGTCRPAACPKDKPVNFETADPAGPFTTVMSLPSTTITVTPTPTYGEPTLKASPTPTCTHGQEISPHAKWTVLLEHKIHQRPDNATLTWNLWDEHGCHAGNGMSSNFIIGRNISADIGAMGRPQKDMMGYMLFANVTESMTLSSSEIHFQISKPVDYCQSMCHTSWKINNRDQGNSWQIVNDCAQACGMRELGSEDVHCDDDMNKWQDDSDNPTNIRGGYCTFRMPFEPMDDSAPPLPAPWTRDSRWYIDFIQQMEYETASIEWWLRDPDGRNVSHFVKDLGYTPEQNQVTIEKDASIAADKRMRYKMLLNVDHPMDKDKTTVKITYVSGLNKHCHYCKEKHDGMGNAWLRCAAHSFRECQPSYQTETNDEKQQSFLDVCAENGSFMGRPNSPPNNQPCDQPMVARNDSFSCDPISAAFYPKNAGFERRFKCWWPNDFDEPYGRDDAPPPKNQINWQLDIDPDTYHIPDIAGITGTAAAMGFGGGANGDEVTENLPFMVSIGNSD</sequence>
<feature type="compositionally biased region" description="Polar residues" evidence="1">
    <location>
        <begin position="428"/>
        <end position="437"/>
    </location>
</feature>
<organism evidence="2 3">
    <name type="scientific">Didymella pomorum</name>
    <dbReference type="NCBI Taxonomy" id="749634"/>
    <lineage>
        <taxon>Eukaryota</taxon>
        <taxon>Fungi</taxon>
        <taxon>Dikarya</taxon>
        <taxon>Ascomycota</taxon>
        <taxon>Pezizomycotina</taxon>
        <taxon>Dothideomycetes</taxon>
        <taxon>Pleosporomycetidae</taxon>
        <taxon>Pleosporales</taxon>
        <taxon>Pleosporineae</taxon>
        <taxon>Didymellaceae</taxon>
        <taxon>Didymella</taxon>
    </lineage>
</organism>
<keyword evidence="3" id="KW-1185">Reference proteome</keyword>
<feature type="region of interest" description="Disordered" evidence="1">
    <location>
        <begin position="345"/>
        <end position="447"/>
    </location>
</feature>
<accession>A0A9W9D590</accession>
<protein>
    <submittedName>
        <fullName evidence="2">Uncharacterized protein</fullName>
    </submittedName>
</protein>
<comment type="caution">
    <text evidence="2">The sequence shown here is derived from an EMBL/GenBank/DDBJ whole genome shotgun (WGS) entry which is preliminary data.</text>
</comment>
<evidence type="ECO:0000313" key="2">
    <source>
        <dbReference type="EMBL" id="KAJ4402693.1"/>
    </source>
</evidence>
<dbReference type="AlphaFoldDB" id="A0A9W9D590"/>
<dbReference type="OrthoDB" id="3793101at2759"/>